<keyword evidence="2" id="KW-1185">Reference proteome</keyword>
<proteinExistence type="predicted"/>
<sequence>MAELAPEAGGSLCTTMDDLQDGFAYQKHIPELVGVGASVWAAPRAGTVHGIGLEQTEGRTRQVAVLPVQKEEAE</sequence>
<gene>
    <name evidence="1" type="ORF">C2845_PM01G45820</name>
</gene>
<dbReference type="Proteomes" id="UP000275267">
    <property type="component" value="Unassembled WGS sequence"/>
</dbReference>
<dbReference type="AlphaFoldDB" id="A0A3L6TK61"/>
<name>A0A3L6TK61_PANMI</name>
<dbReference type="EMBL" id="PQIB02000001">
    <property type="protein sequence ID" value="RLN40647.1"/>
    <property type="molecule type" value="Genomic_DNA"/>
</dbReference>
<evidence type="ECO:0000313" key="2">
    <source>
        <dbReference type="Proteomes" id="UP000275267"/>
    </source>
</evidence>
<accession>A0A3L6TK61</accession>
<organism evidence="1 2">
    <name type="scientific">Panicum miliaceum</name>
    <name type="common">Proso millet</name>
    <name type="synonym">Broomcorn millet</name>
    <dbReference type="NCBI Taxonomy" id="4540"/>
    <lineage>
        <taxon>Eukaryota</taxon>
        <taxon>Viridiplantae</taxon>
        <taxon>Streptophyta</taxon>
        <taxon>Embryophyta</taxon>
        <taxon>Tracheophyta</taxon>
        <taxon>Spermatophyta</taxon>
        <taxon>Magnoliopsida</taxon>
        <taxon>Liliopsida</taxon>
        <taxon>Poales</taxon>
        <taxon>Poaceae</taxon>
        <taxon>PACMAD clade</taxon>
        <taxon>Panicoideae</taxon>
        <taxon>Panicodae</taxon>
        <taxon>Paniceae</taxon>
        <taxon>Panicinae</taxon>
        <taxon>Panicum</taxon>
        <taxon>Panicum sect. Panicum</taxon>
    </lineage>
</organism>
<comment type="caution">
    <text evidence="1">The sequence shown here is derived from an EMBL/GenBank/DDBJ whole genome shotgun (WGS) entry which is preliminary data.</text>
</comment>
<evidence type="ECO:0000313" key="1">
    <source>
        <dbReference type="EMBL" id="RLN40647.1"/>
    </source>
</evidence>
<reference evidence="2" key="1">
    <citation type="journal article" date="2019" name="Nat. Commun.">
        <title>The genome of broomcorn millet.</title>
        <authorList>
            <person name="Zou C."/>
            <person name="Miki D."/>
            <person name="Li D."/>
            <person name="Tang Q."/>
            <person name="Xiao L."/>
            <person name="Rajput S."/>
            <person name="Deng P."/>
            <person name="Jia W."/>
            <person name="Huang R."/>
            <person name="Zhang M."/>
            <person name="Sun Y."/>
            <person name="Hu J."/>
            <person name="Fu X."/>
            <person name="Schnable P.S."/>
            <person name="Li F."/>
            <person name="Zhang H."/>
            <person name="Feng B."/>
            <person name="Zhu X."/>
            <person name="Liu R."/>
            <person name="Schnable J.C."/>
            <person name="Zhu J.-K."/>
            <person name="Zhang H."/>
        </authorList>
    </citation>
    <scope>NUCLEOTIDE SEQUENCE [LARGE SCALE GENOMIC DNA]</scope>
</reference>
<protein>
    <submittedName>
        <fullName evidence="1">Uncharacterized protein</fullName>
    </submittedName>
</protein>